<feature type="region of interest" description="Disordered" evidence="1">
    <location>
        <begin position="1"/>
        <end position="37"/>
    </location>
</feature>
<keyword evidence="3" id="KW-1185">Reference proteome</keyword>
<evidence type="ECO:0000256" key="1">
    <source>
        <dbReference type="SAM" id="MobiDB-lite"/>
    </source>
</evidence>
<gene>
    <name evidence="2" type="ORF">HEK616_72790</name>
</gene>
<accession>A0ABM8A589</accession>
<evidence type="ECO:0000313" key="3">
    <source>
        <dbReference type="Proteomes" id="UP001059597"/>
    </source>
</evidence>
<sequence>MHHHRRPGLREPPRNALPDPTRGPGDEHHLPGEIGEVGVGPAMGVGWVGLAARTIRTGRTLRAAWAARAVWTAGAAWGIRVGLAGCDRFPAVTGSNRRPATVQAERGSPPCHGRLSAAIRAASRGNRAASSAPSPCS</sequence>
<protein>
    <submittedName>
        <fullName evidence="2">Uncharacterized protein</fullName>
    </submittedName>
</protein>
<proteinExistence type="predicted"/>
<dbReference type="EMBL" id="AP026073">
    <property type="protein sequence ID" value="BDM73792.1"/>
    <property type="molecule type" value="Genomic_DNA"/>
</dbReference>
<organism evidence="2 3">
    <name type="scientific">Streptomyces nigrescens</name>
    <dbReference type="NCBI Taxonomy" id="1920"/>
    <lineage>
        <taxon>Bacteria</taxon>
        <taxon>Bacillati</taxon>
        <taxon>Actinomycetota</taxon>
        <taxon>Actinomycetes</taxon>
        <taxon>Kitasatosporales</taxon>
        <taxon>Streptomycetaceae</taxon>
        <taxon>Streptomyces</taxon>
    </lineage>
</organism>
<name>A0ABM8A589_STRNI</name>
<reference evidence="2" key="1">
    <citation type="submission" date="2022-06" db="EMBL/GenBank/DDBJ databases">
        <title>Complete genome sequence of Streptomyces nigrescens HEK616.</title>
        <authorList>
            <person name="Asamizu S."/>
            <person name="Onaka H."/>
        </authorList>
    </citation>
    <scope>NUCLEOTIDE SEQUENCE</scope>
    <source>
        <strain evidence="2">HEK616</strain>
    </source>
</reference>
<evidence type="ECO:0000313" key="2">
    <source>
        <dbReference type="EMBL" id="BDM73792.1"/>
    </source>
</evidence>
<feature type="region of interest" description="Disordered" evidence="1">
    <location>
        <begin position="94"/>
        <end position="113"/>
    </location>
</feature>
<dbReference type="Proteomes" id="UP001059597">
    <property type="component" value="Chromosome"/>
</dbReference>